<gene>
    <name evidence="1" type="ordered locus">Sph21_2265</name>
</gene>
<dbReference type="KEGG" id="shg:Sph21_2265"/>
<dbReference type="STRING" id="743722.Sph21_2265"/>
<dbReference type="AlphaFoldDB" id="F4CCZ0"/>
<name>F4CCZ0_SPHS2</name>
<evidence type="ECO:0000313" key="1">
    <source>
        <dbReference type="EMBL" id="ADZ78820.1"/>
    </source>
</evidence>
<dbReference type="HOGENOM" id="CLU_3296682_0_0_10"/>
<proteinExistence type="predicted"/>
<protein>
    <submittedName>
        <fullName evidence="1">Uncharacterized protein</fullName>
    </submittedName>
</protein>
<accession>F4CCZ0</accession>
<sequence>MKIEIRRLHFVKSGKNKKKSKVISVFFLLAHIGNKRAKSG</sequence>
<organism evidence="1">
    <name type="scientific">Sphingobacterium sp. (strain 21)</name>
    <dbReference type="NCBI Taxonomy" id="743722"/>
    <lineage>
        <taxon>Bacteria</taxon>
        <taxon>Pseudomonadati</taxon>
        <taxon>Bacteroidota</taxon>
        <taxon>Sphingobacteriia</taxon>
        <taxon>Sphingobacteriales</taxon>
        <taxon>Sphingobacteriaceae</taxon>
        <taxon>Sphingobacterium</taxon>
    </lineage>
</organism>
<dbReference type="EMBL" id="CP002584">
    <property type="protein sequence ID" value="ADZ78820.1"/>
    <property type="molecule type" value="Genomic_DNA"/>
</dbReference>
<reference evidence="1" key="1">
    <citation type="submission" date="2011-03" db="EMBL/GenBank/DDBJ databases">
        <title>Complete sequence of Sphingobacterium sp. 21.</title>
        <authorList>
            <consortium name="US DOE Joint Genome Institute"/>
            <person name="Lucas S."/>
            <person name="Copeland A."/>
            <person name="Lapidus A."/>
            <person name="Cheng J.-F."/>
            <person name="Goodwin L."/>
            <person name="Pitluck S."/>
            <person name="Davenport K."/>
            <person name="Detter J.C."/>
            <person name="Han C."/>
            <person name="Tapia R."/>
            <person name="Land M."/>
            <person name="Hauser L."/>
            <person name="Kyrpides N."/>
            <person name="Ivanova N."/>
            <person name="Ovchinnikova G."/>
            <person name="Pagani I."/>
            <person name="Siebers A.K."/>
            <person name="Allgaier M."/>
            <person name="Thelen M.P."/>
            <person name="Hugenholtz P."/>
            <person name="Woyke T."/>
        </authorList>
    </citation>
    <scope>NUCLEOTIDE SEQUENCE</scope>
    <source>
        <strain evidence="1">21</strain>
    </source>
</reference>
<dbReference type="PATRIC" id="fig|743722.3.peg.2419"/>